<dbReference type="AlphaFoldDB" id="A0A4Q9PDT4"/>
<proteinExistence type="predicted"/>
<dbReference type="EMBL" id="ML145227">
    <property type="protein sequence ID" value="TBU53034.1"/>
    <property type="molecule type" value="Genomic_DNA"/>
</dbReference>
<accession>A0A4Q9PDT4</accession>
<reference evidence="2 3" key="1">
    <citation type="submission" date="2019-01" db="EMBL/GenBank/DDBJ databases">
        <title>Draft genome sequences of three monokaryotic isolates of the white-rot basidiomycete fungus Dichomitus squalens.</title>
        <authorList>
            <consortium name="DOE Joint Genome Institute"/>
            <person name="Lopez S.C."/>
            <person name="Andreopoulos B."/>
            <person name="Pangilinan J."/>
            <person name="Lipzen A."/>
            <person name="Riley R."/>
            <person name="Ahrendt S."/>
            <person name="Ng V."/>
            <person name="Barry K."/>
            <person name="Daum C."/>
            <person name="Grigoriev I.V."/>
            <person name="Hilden K.S."/>
            <person name="Makela M.R."/>
            <person name="de Vries R.P."/>
        </authorList>
    </citation>
    <scope>NUCLEOTIDE SEQUENCE [LARGE SCALE GENOMIC DNA]</scope>
    <source>
        <strain evidence="2 3">CBS 464.89</strain>
    </source>
</reference>
<feature type="chain" id="PRO_5020491950" evidence="1">
    <location>
        <begin position="23"/>
        <end position="192"/>
    </location>
</feature>
<feature type="signal peptide" evidence="1">
    <location>
        <begin position="1"/>
        <end position="22"/>
    </location>
</feature>
<organism evidence="2 3">
    <name type="scientific">Dichomitus squalens</name>
    <dbReference type="NCBI Taxonomy" id="114155"/>
    <lineage>
        <taxon>Eukaryota</taxon>
        <taxon>Fungi</taxon>
        <taxon>Dikarya</taxon>
        <taxon>Basidiomycota</taxon>
        <taxon>Agaricomycotina</taxon>
        <taxon>Agaricomycetes</taxon>
        <taxon>Polyporales</taxon>
        <taxon>Polyporaceae</taxon>
        <taxon>Dichomitus</taxon>
    </lineage>
</organism>
<keyword evidence="1" id="KW-0732">Signal</keyword>
<keyword evidence="3" id="KW-1185">Reference proteome</keyword>
<evidence type="ECO:0000313" key="2">
    <source>
        <dbReference type="EMBL" id="TBU53034.1"/>
    </source>
</evidence>
<sequence length="192" mass="22171">MVRCLLIKCFLVIMHKWQYAHPDMMASEEVEFRAAICVPPRLVQGYTLDSHAMSSALFSEELCLTGGRRRWVDHMLSCPDLVAVISRNRYGILLFIQSVYPKKSALKYRSAPVYQSSYARPITIRLLEDQKAPPTLVKREVTTEVVLVLSAPWERPRLPYHHACPYTPTLLRLQQRFLSPGDQRPRFDVPCI</sequence>
<evidence type="ECO:0000313" key="3">
    <source>
        <dbReference type="Proteomes" id="UP000292082"/>
    </source>
</evidence>
<gene>
    <name evidence="2" type="ORF">BD310DRAFT_182142</name>
</gene>
<protein>
    <submittedName>
        <fullName evidence="2">Uncharacterized protein</fullName>
    </submittedName>
</protein>
<dbReference type="Proteomes" id="UP000292082">
    <property type="component" value="Unassembled WGS sequence"/>
</dbReference>
<evidence type="ECO:0000256" key="1">
    <source>
        <dbReference type="SAM" id="SignalP"/>
    </source>
</evidence>
<name>A0A4Q9PDT4_9APHY</name>